<dbReference type="Gene3D" id="3.40.50.300">
    <property type="entry name" value="P-loop containing nucleotide triphosphate hydrolases"/>
    <property type="match status" value="1"/>
</dbReference>
<evidence type="ECO:0000313" key="3">
    <source>
        <dbReference type="EMBL" id="KAF2096796.1"/>
    </source>
</evidence>
<keyword evidence="4" id="KW-1185">Reference proteome</keyword>
<accession>A0A9P4IEL5</accession>
<dbReference type="GO" id="GO:0005525">
    <property type="term" value="F:GTP binding"/>
    <property type="evidence" value="ECO:0007669"/>
    <property type="project" value="InterPro"/>
</dbReference>
<dbReference type="OrthoDB" id="5342685at2759"/>
<dbReference type="SUPFAM" id="SSF52540">
    <property type="entry name" value="P-loop containing nucleoside triphosphate hydrolases"/>
    <property type="match status" value="1"/>
</dbReference>
<dbReference type="AlphaFoldDB" id="A0A9P4IEL5"/>
<dbReference type="Proteomes" id="UP000799772">
    <property type="component" value="Unassembled WGS sequence"/>
</dbReference>
<comment type="caution">
    <text evidence="3">The sequence shown here is derived from an EMBL/GenBank/DDBJ whole genome shotgun (WGS) entry which is preliminary data.</text>
</comment>
<dbReference type="InterPro" id="IPR027417">
    <property type="entry name" value="P-loop_NTPase"/>
</dbReference>
<dbReference type="GO" id="GO:0003924">
    <property type="term" value="F:GTPase activity"/>
    <property type="evidence" value="ECO:0007669"/>
    <property type="project" value="InterPro"/>
</dbReference>
<organism evidence="3 4">
    <name type="scientific">Rhizodiscina lignyota</name>
    <dbReference type="NCBI Taxonomy" id="1504668"/>
    <lineage>
        <taxon>Eukaryota</taxon>
        <taxon>Fungi</taxon>
        <taxon>Dikarya</taxon>
        <taxon>Ascomycota</taxon>
        <taxon>Pezizomycotina</taxon>
        <taxon>Dothideomycetes</taxon>
        <taxon>Pleosporomycetidae</taxon>
        <taxon>Aulographales</taxon>
        <taxon>Rhizodiscinaceae</taxon>
        <taxon>Rhizodiscina</taxon>
    </lineage>
</organism>
<protein>
    <recommendedName>
        <fullName evidence="2">Tr-type G domain-containing protein</fullName>
    </recommendedName>
</protein>
<dbReference type="PANTHER" id="PTHR43721">
    <property type="entry name" value="ELONGATION FACTOR TU-RELATED"/>
    <property type="match status" value="1"/>
</dbReference>
<dbReference type="Pfam" id="PF00009">
    <property type="entry name" value="GTP_EFTU"/>
    <property type="match status" value="1"/>
</dbReference>
<name>A0A9P4IEL5_9PEZI</name>
<dbReference type="EMBL" id="ML978129">
    <property type="protein sequence ID" value="KAF2096796.1"/>
    <property type="molecule type" value="Genomic_DNA"/>
</dbReference>
<feature type="domain" description="Tr-type G" evidence="2">
    <location>
        <begin position="299"/>
        <end position="564"/>
    </location>
</feature>
<sequence>MASIFTFDPDPPRVASPWSTPGTSTPEQGGGRATNDLPRGDRLARGSPLGRIQSPPDFSLTKLDAEPQEGPTEYKLHLLLRPRRSFTSTTTANRISGSSNRSSSFGEAHRKSSGLRLSSTPPLASSSQSRQHRLEQLTTQLLWRLQQSSPYQVSASNNLILPAFPQIVGGVGVSQHVGRVLPGLEESKGALYELGVADDGTFVGLAQDELDESLHNLRAMAATLGCSIELLRKVPVGECEWFEDVGSVTKLSSMLRKGTLWVAEAFVKPNLGGASINSTGSTKSPFKDIDQSSTEQLRITLTGATMSGKSSLLGSLSNATLDNGRGKSRLSLLKHRHEIASGMTSSVTQELLGYCKGEPLGSSPSPIRIVNSASADVASWFDIHSLCEGGRLVFFSDSAGHPRYRRTTVRGLVGWAPHWTLLCVPADNAEDTSGMSGSTPPLKDLLGCGTADVDLSEAHLRICLDLDLPLVIAITKLDLASKYGLRQLLAKLLTTLKAVGRKPVIVPDSPGPSVDSESLLIDTDDLLAVQKVFSPPATGHQVVPIVLTSAVSGTGIGKLHALLSQLPIPLPPLRPSATSAAAGIPSGPLFHVEDIYGDKSNTGNEEALIVVSGYLRYGEIRIGDEMTIGPYASGPFPEDIESSPNLRPRDMFPTSRSFPGAMSNTTPLEVHHSTKAEEWRRVKVRSLRNLRLPVHSLHADQVGTIGIQALSTQISSPALNRVRKGMVLTSSTPASSRSVEAQFTGLGIRTLTVGSMVVAYFASVRATAKVIYMAVGDDPIEADDADEDAFQFDFGSGDEGLEAEIQTPINPNVTTIVRFRFMASREFVEPGRQILILPGGGPGLSGGNVRGEKGLAGLDGFVGKVLQGLSE</sequence>
<dbReference type="InterPro" id="IPR050055">
    <property type="entry name" value="EF-Tu_GTPase"/>
</dbReference>
<feature type="region of interest" description="Disordered" evidence="1">
    <location>
        <begin position="1"/>
        <end position="67"/>
    </location>
</feature>
<feature type="region of interest" description="Disordered" evidence="1">
    <location>
        <begin position="87"/>
        <end position="131"/>
    </location>
</feature>
<proteinExistence type="predicted"/>
<dbReference type="GO" id="GO:0003746">
    <property type="term" value="F:translation elongation factor activity"/>
    <property type="evidence" value="ECO:0007669"/>
    <property type="project" value="TreeGrafter"/>
</dbReference>
<dbReference type="InterPro" id="IPR000795">
    <property type="entry name" value="T_Tr_GTP-bd_dom"/>
</dbReference>
<evidence type="ECO:0000259" key="2">
    <source>
        <dbReference type="Pfam" id="PF00009"/>
    </source>
</evidence>
<dbReference type="PANTHER" id="PTHR43721:SF30">
    <property type="entry name" value="TR-TYPE G DOMAIN-CONTAINING PROTEIN"/>
    <property type="match status" value="1"/>
</dbReference>
<reference evidence="3" key="1">
    <citation type="journal article" date="2020" name="Stud. Mycol.">
        <title>101 Dothideomycetes genomes: a test case for predicting lifestyles and emergence of pathogens.</title>
        <authorList>
            <person name="Haridas S."/>
            <person name="Albert R."/>
            <person name="Binder M."/>
            <person name="Bloem J."/>
            <person name="Labutti K."/>
            <person name="Salamov A."/>
            <person name="Andreopoulos B."/>
            <person name="Baker S."/>
            <person name="Barry K."/>
            <person name="Bills G."/>
            <person name="Bluhm B."/>
            <person name="Cannon C."/>
            <person name="Castanera R."/>
            <person name="Culley D."/>
            <person name="Daum C."/>
            <person name="Ezra D."/>
            <person name="Gonzalez J."/>
            <person name="Henrissat B."/>
            <person name="Kuo A."/>
            <person name="Liang C."/>
            <person name="Lipzen A."/>
            <person name="Lutzoni F."/>
            <person name="Magnuson J."/>
            <person name="Mondo S."/>
            <person name="Nolan M."/>
            <person name="Ohm R."/>
            <person name="Pangilinan J."/>
            <person name="Park H.-J."/>
            <person name="Ramirez L."/>
            <person name="Alfaro M."/>
            <person name="Sun H."/>
            <person name="Tritt A."/>
            <person name="Yoshinaga Y."/>
            <person name="Zwiers L.-H."/>
            <person name="Turgeon B."/>
            <person name="Goodwin S."/>
            <person name="Spatafora J."/>
            <person name="Crous P."/>
            <person name="Grigoriev I."/>
        </authorList>
    </citation>
    <scope>NUCLEOTIDE SEQUENCE</scope>
    <source>
        <strain evidence="3">CBS 133067</strain>
    </source>
</reference>
<feature type="compositionally biased region" description="Polar residues" evidence="1">
    <location>
        <begin position="17"/>
        <end position="27"/>
    </location>
</feature>
<feature type="compositionally biased region" description="Low complexity" evidence="1">
    <location>
        <begin position="115"/>
        <end position="129"/>
    </location>
</feature>
<evidence type="ECO:0000256" key="1">
    <source>
        <dbReference type="SAM" id="MobiDB-lite"/>
    </source>
</evidence>
<evidence type="ECO:0000313" key="4">
    <source>
        <dbReference type="Proteomes" id="UP000799772"/>
    </source>
</evidence>
<feature type="compositionally biased region" description="Low complexity" evidence="1">
    <location>
        <begin position="93"/>
        <end position="104"/>
    </location>
</feature>
<gene>
    <name evidence="3" type="ORF">NA57DRAFT_42566</name>
</gene>